<name>A0A8X7PAL8_BRACI</name>
<reference evidence="4 5" key="1">
    <citation type="submission" date="2020-02" db="EMBL/GenBank/DDBJ databases">
        <authorList>
            <person name="Ma Q."/>
            <person name="Huang Y."/>
            <person name="Song X."/>
            <person name="Pei D."/>
        </authorList>
    </citation>
    <scope>NUCLEOTIDE SEQUENCE [LARGE SCALE GENOMIC DNA]</scope>
    <source>
        <strain evidence="4">Sxm20200214</strain>
        <tissue evidence="4">Leaf</tissue>
    </source>
</reference>
<evidence type="ECO:0000256" key="1">
    <source>
        <dbReference type="ARBA" id="ARBA00022786"/>
    </source>
</evidence>
<evidence type="ECO:0000256" key="2">
    <source>
        <dbReference type="ARBA" id="ARBA00022801"/>
    </source>
</evidence>
<dbReference type="GO" id="GO:0016787">
    <property type="term" value="F:hydrolase activity"/>
    <property type="evidence" value="ECO:0007669"/>
    <property type="project" value="UniProtKB-KW"/>
</dbReference>
<evidence type="ECO:0000259" key="3">
    <source>
        <dbReference type="Pfam" id="PF04780"/>
    </source>
</evidence>
<dbReference type="EMBL" id="JAAMPC010000017">
    <property type="protein sequence ID" value="KAG2247670.1"/>
    <property type="molecule type" value="Genomic_DNA"/>
</dbReference>
<organism evidence="4 5">
    <name type="scientific">Brassica carinata</name>
    <name type="common">Ethiopian mustard</name>
    <name type="synonym">Abyssinian cabbage</name>
    <dbReference type="NCBI Taxonomy" id="52824"/>
    <lineage>
        <taxon>Eukaryota</taxon>
        <taxon>Viridiplantae</taxon>
        <taxon>Streptophyta</taxon>
        <taxon>Embryophyta</taxon>
        <taxon>Tracheophyta</taxon>
        <taxon>Spermatophyta</taxon>
        <taxon>Magnoliopsida</taxon>
        <taxon>eudicotyledons</taxon>
        <taxon>Gunneridae</taxon>
        <taxon>Pentapetalae</taxon>
        <taxon>rosids</taxon>
        <taxon>malvids</taxon>
        <taxon>Brassicales</taxon>
        <taxon>Brassicaceae</taxon>
        <taxon>Brassiceae</taxon>
        <taxon>Brassica</taxon>
    </lineage>
</organism>
<dbReference type="PANTHER" id="PTHR22975:SF9">
    <property type="entry name" value="ECHINUS SPLICE FORM 3"/>
    <property type="match status" value="1"/>
</dbReference>
<comment type="caution">
    <text evidence="4">The sequence shown here is derived from an EMBL/GenBank/DDBJ whole genome shotgun (WGS) entry which is preliminary data.</text>
</comment>
<sequence length="432" mass="49935">MSPRHVSLNQLRMQLVPVYCSSPSVNPPPYIDCNFIFDLTIFELNRGWVRRRNPPRLAPNNLCLLTTRRFGSCSRHQHSALINCVREGRFYEEVLSLLENLWRYHQTLSIANLLYEADNDARERHKILTPEVRTANVQDELRSLIQKSTWVKHLENGEGKLRRGEEKTWKRKEKRLLTRAKKRRKDLPRVKLCPFVRLIRSGGSWFATGVVRSSWIIVREHIGIVLIYMQMVLPESLHNERIELLLSSPWKPLDLPAAVKMLCSQKTIHNTEFNEFHSGDYMEDAASHYDKVIQFTVDELRNLPSGSQLLNRGLGQSPTCIRFLEATPLSKILRFLQHLSATFGLSRYSGIQEKYMGSALNNGAISIMCLLLRMDFFHGFSHDPLARNKLGSRGQNKGLEVMEILEKEFCHLQNPCERKMRALKLQGSTADC</sequence>
<gene>
    <name evidence="4" type="ORF">Bca52824_087298</name>
</gene>
<evidence type="ECO:0000313" key="4">
    <source>
        <dbReference type="EMBL" id="KAG2247670.1"/>
    </source>
</evidence>
<protein>
    <recommendedName>
        <fullName evidence="3">DUF629 domain-containing protein</fullName>
    </recommendedName>
</protein>
<feature type="domain" description="DUF629" evidence="3">
    <location>
        <begin position="217"/>
        <end position="275"/>
    </location>
</feature>
<evidence type="ECO:0000313" key="5">
    <source>
        <dbReference type="Proteomes" id="UP000886595"/>
    </source>
</evidence>
<dbReference type="Pfam" id="PF04780">
    <property type="entry name" value="DUF629"/>
    <property type="match status" value="2"/>
</dbReference>
<keyword evidence="5" id="KW-1185">Reference proteome</keyword>
<keyword evidence="2" id="KW-0378">Hydrolase</keyword>
<proteinExistence type="predicted"/>
<accession>A0A8X7PAL8</accession>
<dbReference type="PANTHER" id="PTHR22975">
    <property type="entry name" value="UBIQUITIN SPECIFIC PROTEINASE"/>
    <property type="match status" value="1"/>
</dbReference>
<keyword evidence="1" id="KW-0833">Ubl conjugation pathway</keyword>
<dbReference type="Proteomes" id="UP000886595">
    <property type="component" value="Unassembled WGS sequence"/>
</dbReference>
<dbReference type="OrthoDB" id="205782at2759"/>
<dbReference type="InterPro" id="IPR006865">
    <property type="entry name" value="DUF629"/>
</dbReference>
<dbReference type="InterPro" id="IPR052398">
    <property type="entry name" value="Ubiquitin_hydrolase_53/54"/>
</dbReference>
<feature type="domain" description="DUF629" evidence="3">
    <location>
        <begin position="285"/>
        <end position="341"/>
    </location>
</feature>
<dbReference type="AlphaFoldDB" id="A0A8X7PAL8"/>